<reference evidence="5" key="1">
    <citation type="journal article" date="2019" name="Int. J. Syst. Evol. Microbiol.">
        <title>The Global Catalogue of Microorganisms (GCM) 10K type strain sequencing project: providing services to taxonomists for standard genome sequencing and annotation.</title>
        <authorList>
            <consortium name="The Broad Institute Genomics Platform"/>
            <consortium name="The Broad Institute Genome Sequencing Center for Infectious Disease"/>
            <person name="Wu L."/>
            <person name="Ma J."/>
        </authorList>
    </citation>
    <scope>NUCLEOTIDE SEQUENCE [LARGE SCALE GENOMIC DNA]</scope>
    <source>
        <strain evidence="5">CGMCC 1.16031</strain>
    </source>
</reference>
<evidence type="ECO:0000256" key="2">
    <source>
        <dbReference type="SAM" id="SignalP"/>
    </source>
</evidence>
<evidence type="ECO:0000313" key="5">
    <source>
        <dbReference type="Proteomes" id="UP001596364"/>
    </source>
</evidence>
<keyword evidence="1" id="KW-0175">Coiled coil</keyword>
<dbReference type="Pfam" id="PF01551">
    <property type="entry name" value="Peptidase_M23"/>
    <property type="match status" value="1"/>
</dbReference>
<dbReference type="CDD" id="cd12797">
    <property type="entry name" value="M23_peptidase"/>
    <property type="match status" value="1"/>
</dbReference>
<name>A0ABW1XHY9_9ALTE</name>
<dbReference type="PANTHER" id="PTHR21666">
    <property type="entry name" value="PEPTIDASE-RELATED"/>
    <property type="match status" value="1"/>
</dbReference>
<keyword evidence="5" id="KW-1185">Reference proteome</keyword>
<feature type="domain" description="M23ase beta-sheet core" evidence="3">
    <location>
        <begin position="286"/>
        <end position="379"/>
    </location>
</feature>
<proteinExistence type="predicted"/>
<feature type="signal peptide" evidence="2">
    <location>
        <begin position="1"/>
        <end position="30"/>
    </location>
</feature>
<dbReference type="SUPFAM" id="SSF51261">
    <property type="entry name" value="Duplicated hybrid motif"/>
    <property type="match status" value="1"/>
</dbReference>
<accession>A0ABW1XHY9</accession>
<protein>
    <submittedName>
        <fullName evidence="4">Murein hydrolase activator EnvC family protein</fullName>
    </submittedName>
</protein>
<organism evidence="4 5">
    <name type="scientific">Pseudobowmanella zhangzhouensis</name>
    <dbReference type="NCBI Taxonomy" id="1537679"/>
    <lineage>
        <taxon>Bacteria</taxon>
        <taxon>Pseudomonadati</taxon>
        <taxon>Pseudomonadota</taxon>
        <taxon>Gammaproteobacteria</taxon>
        <taxon>Alteromonadales</taxon>
        <taxon>Alteromonadaceae</taxon>
    </lineage>
</organism>
<evidence type="ECO:0000313" key="4">
    <source>
        <dbReference type="EMBL" id="MFC6438752.1"/>
    </source>
</evidence>
<dbReference type="EMBL" id="JBHSUS010000001">
    <property type="protein sequence ID" value="MFC6438752.1"/>
    <property type="molecule type" value="Genomic_DNA"/>
</dbReference>
<dbReference type="InterPro" id="IPR050570">
    <property type="entry name" value="Cell_wall_metabolism_enzyme"/>
</dbReference>
<dbReference type="PANTHER" id="PTHR21666:SF270">
    <property type="entry name" value="MUREIN HYDROLASE ACTIVATOR ENVC"/>
    <property type="match status" value="1"/>
</dbReference>
<dbReference type="RefSeq" id="WP_377148285.1">
    <property type="nucleotide sequence ID" value="NZ_JBHSUS010000001.1"/>
</dbReference>
<keyword evidence="2" id="KW-0732">Signal</keyword>
<dbReference type="Proteomes" id="UP001596364">
    <property type="component" value="Unassembled WGS sequence"/>
</dbReference>
<keyword evidence="4" id="KW-0378">Hydrolase</keyword>
<feature type="coiled-coil region" evidence="1">
    <location>
        <begin position="30"/>
        <end position="120"/>
    </location>
</feature>
<dbReference type="Gene3D" id="6.10.250.3150">
    <property type="match status" value="1"/>
</dbReference>
<gene>
    <name evidence="4" type="ORF">ACFP85_01070</name>
</gene>
<feature type="coiled-coil region" evidence="1">
    <location>
        <begin position="209"/>
        <end position="250"/>
    </location>
</feature>
<evidence type="ECO:0000259" key="3">
    <source>
        <dbReference type="Pfam" id="PF01551"/>
    </source>
</evidence>
<evidence type="ECO:0000256" key="1">
    <source>
        <dbReference type="SAM" id="Coils"/>
    </source>
</evidence>
<sequence length="385" mass="43418">MSRINNLQARRVFLLFFLSWNLLCAGYAVAQQEEEKLTEIQQQIREKQASLQQDLASAKSLQAQLKQDELRVAEAAKRLNHTQTALQQNQTETKKLNAERQTLQQQLNQQQAVLAEQLRSAYMASDHDYAKMLFNLNKAGEFERMLSYYQYLSKERQQQIDTFRTLGEQLAAVVAELASRQQELETLASTQLQQKSELDKQQKLREITLGKLNQQIASQAAQVEQLQINEQSLLQALQEAQQQQQSSNQQPVALNGLARLQGKLPKPVSGRMDTLFGKRRQGQVRWKGVMIYANAGDQVKAVDDARVLYADWLKGFGLVIALDHGDGYMSLYGHNQALLLNAGDTVRGGDTIALVGQSGGQSLPGLYFEIRHKGEPVNPGKWLVR</sequence>
<feature type="chain" id="PRO_5046596601" evidence="2">
    <location>
        <begin position="31"/>
        <end position="385"/>
    </location>
</feature>
<comment type="caution">
    <text evidence="4">The sequence shown here is derived from an EMBL/GenBank/DDBJ whole genome shotgun (WGS) entry which is preliminary data.</text>
</comment>
<dbReference type="Gene3D" id="2.70.70.10">
    <property type="entry name" value="Glucose Permease (Domain IIA)"/>
    <property type="match status" value="1"/>
</dbReference>
<dbReference type="InterPro" id="IPR011055">
    <property type="entry name" value="Dup_hybrid_motif"/>
</dbReference>
<dbReference type="InterPro" id="IPR016047">
    <property type="entry name" value="M23ase_b-sheet_dom"/>
</dbReference>
<dbReference type="GO" id="GO:0016787">
    <property type="term" value="F:hydrolase activity"/>
    <property type="evidence" value="ECO:0007669"/>
    <property type="project" value="UniProtKB-KW"/>
</dbReference>